<name>A0A5C5WK75_9BACT</name>
<protein>
    <submittedName>
        <fullName evidence="1">Uncharacterized protein</fullName>
    </submittedName>
</protein>
<proteinExistence type="predicted"/>
<dbReference type="AlphaFoldDB" id="A0A5C5WK75"/>
<sequence length="158" mass="17548">MIPYGRDVFFTVLLPSGERELFRSDGTFLGTQQVDDISGTTSATPRDLVITNDRLFFSARRSDDQRELFVYNLEENQTFLIRNLSGSVSSSPEELTSRPSLEYEAFESSHSEALLTDLSFADGTDAVYDPADINADGRVCSATRLRSSRRSNTSLTIG</sequence>
<accession>A0A5C5WK75</accession>
<dbReference type="RefSeq" id="WP_146515642.1">
    <property type="nucleotide sequence ID" value="NZ_SJPI01000002.1"/>
</dbReference>
<reference evidence="1 2" key="1">
    <citation type="submission" date="2019-02" db="EMBL/GenBank/DDBJ databases">
        <title>Deep-cultivation of Planctomycetes and their phenomic and genomic characterization uncovers novel biology.</title>
        <authorList>
            <person name="Wiegand S."/>
            <person name="Jogler M."/>
            <person name="Boedeker C."/>
            <person name="Pinto D."/>
            <person name="Vollmers J."/>
            <person name="Rivas-Marin E."/>
            <person name="Kohn T."/>
            <person name="Peeters S.H."/>
            <person name="Heuer A."/>
            <person name="Rast P."/>
            <person name="Oberbeckmann S."/>
            <person name="Bunk B."/>
            <person name="Jeske O."/>
            <person name="Meyerdierks A."/>
            <person name="Storesund J.E."/>
            <person name="Kallscheuer N."/>
            <person name="Luecker S."/>
            <person name="Lage O.M."/>
            <person name="Pohl T."/>
            <person name="Merkel B.J."/>
            <person name="Hornburger P."/>
            <person name="Mueller R.-W."/>
            <person name="Bruemmer F."/>
            <person name="Labrenz M."/>
            <person name="Spormann A.M."/>
            <person name="Op Den Camp H."/>
            <person name="Overmann J."/>
            <person name="Amann R."/>
            <person name="Jetten M.S.M."/>
            <person name="Mascher T."/>
            <person name="Medema M.H."/>
            <person name="Devos D.P."/>
            <person name="Kaster A.-K."/>
            <person name="Ovreas L."/>
            <person name="Rohde M."/>
            <person name="Galperin M.Y."/>
            <person name="Jogler C."/>
        </authorList>
    </citation>
    <scope>NUCLEOTIDE SEQUENCE [LARGE SCALE GENOMIC DNA]</scope>
    <source>
        <strain evidence="1 2">Pla22</strain>
    </source>
</reference>
<comment type="caution">
    <text evidence="1">The sequence shown here is derived from an EMBL/GenBank/DDBJ whole genome shotgun (WGS) entry which is preliminary data.</text>
</comment>
<dbReference type="EMBL" id="SJPI01000002">
    <property type="protein sequence ID" value="TWT50411.1"/>
    <property type="molecule type" value="Genomic_DNA"/>
</dbReference>
<gene>
    <name evidence="1" type="ORF">Pla22_31540</name>
</gene>
<evidence type="ECO:0000313" key="2">
    <source>
        <dbReference type="Proteomes" id="UP000316598"/>
    </source>
</evidence>
<dbReference type="Proteomes" id="UP000316598">
    <property type="component" value="Unassembled WGS sequence"/>
</dbReference>
<organism evidence="1 2">
    <name type="scientific">Rubripirellula amarantea</name>
    <dbReference type="NCBI Taxonomy" id="2527999"/>
    <lineage>
        <taxon>Bacteria</taxon>
        <taxon>Pseudomonadati</taxon>
        <taxon>Planctomycetota</taxon>
        <taxon>Planctomycetia</taxon>
        <taxon>Pirellulales</taxon>
        <taxon>Pirellulaceae</taxon>
        <taxon>Rubripirellula</taxon>
    </lineage>
</organism>
<evidence type="ECO:0000313" key="1">
    <source>
        <dbReference type="EMBL" id="TWT50411.1"/>
    </source>
</evidence>
<keyword evidence="2" id="KW-1185">Reference proteome</keyword>